<evidence type="ECO:0000256" key="1">
    <source>
        <dbReference type="SAM" id="Coils"/>
    </source>
</evidence>
<dbReference type="Proteomes" id="UP000011014">
    <property type="component" value="Unassembled WGS sequence"/>
</dbReference>
<reference evidence="2" key="1">
    <citation type="journal article" date="2010" name="Science">
        <title>Plasticity of animal genome architecture unmasked by rapid evolution of a pelagic tunicate.</title>
        <authorList>
            <person name="Denoeud F."/>
            <person name="Henriet S."/>
            <person name="Mungpakdee S."/>
            <person name="Aury J.M."/>
            <person name="Da Silva C."/>
            <person name="Brinkmann H."/>
            <person name="Mikhaleva J."/>
            <person name="Olsen L.C."/>
            <person name="Jubin C."/>
            <person name="Canestro C."/>
            <person name="Bouquet J.M."/>
            <person name="Danks G."/>
            <person name="Poulain J."/>
            <person name="Campsteijn C."/>
            <person name="Adamski M."/>
            <person name="Cross I."/>
            <person name="Yadetie F."/>
            <person name="Muffato M."/>
            <person name="Louis A."/>
            <person name="Butcher S."/>
            <person name="Tsagkogeorga G."/>
            <person name="Konrad A."/>
            <person name="Singh S."/>
            <person name="Jensen M.F."/>
            <person name="Cong E.H."/>
            <person name="Eikeseth-Otteraa H."/>
            <person name="Noel B."/>
            <person name="Anthouard V."/>
            <person name="Porcel B.M."/>
            <person name="Kachouri-Lafond R."/>
            <person name="Nishino A."/>
            <person name="Ugolini M."/>
            <person name="Chourrout P."/>
            <person name="Nishida H."/>
            <person name="Aasland R."/>
            <person name="Huzurbazar S."/>
            <person name="Westhof E."/>
            <person name="Delsuc F."/>
            <person name="Lehrach H."/>
            <person name="Reinhardt R."/>
            <person name="Weissenbach J."/>
            <person name="Roy S.W."/>
            <person name="Artiguenave F."/>
            <person name="Postlethwait J.H."/>
            <person name="Manak J.R."/>
            <person name="Thompson E.M."/>
            <person name="Jaillon O."/>
            <person name="Du Pasquier L."/>
            <person name="Boudinot P."/>
            <person name="Liberles D.A."/>
            <person name="Volff J.N."/>
            <person name="Philippe H."/>
            <person name="Lenhard B."/>
            <person name="Roest Crollius H."/>
            <person name="Wincker P."/>
            <person name="Chourrout D."/>
        </authorList>
    </citation>
    <scope>NUCLEOTIDE SEQUENCE [LARGE SCALE GENOMIC DNA]</scope>
</reference>
<keyword evidence="1" id="KW-0175">Coiled coil</keyword>
<protein>
    <submittedName>
        <fullName evidence="2">Uncharacterized protein</fullName>
    </submittedName>
</protein>
<gene>
    <name evidence="2" type="ORF">GSOID_T00026468001</name>
</gene>
<feature type="coiled-coil region" evidence="1">
    <location>
        <begin position="125"/>
        <end position="166"/>
    </location>
</feature>
<dbReference type="AlphaFoldDB" id="E4Z4W7"/>
<organism evidence="2">
    <name type="scientific">Oikopleura dioica</name>
    <name type="common">Tunicate</name>
    <dbReference type="NCBI Taxonomy" id="34765"/>
    <lineage>
        <taxon>Eukaryota</taxon>
        <taxon>Metazoa</taxon>
        <taxon>Chordata</taxon>
        <taxon>Tunicata</taxon>
        <taxon>Appendicularia</taxon>
        <taxon>Copelata</taxon>
        <taxon>Oikopleuridae</taxon>
        <taxon>Oikopleura</taxon>
    </lineage>
</organism>
<dbReference type="EMBL" id="FN657462">
    <property type="protein sequence ID" value="CBY42745.1"/>
    <property type="molecule type" value="Genomic_DNA"/>
</dbReference>
<evidence type="ECO:0000313" key="2">
    <source>
        <dbReference type="EMBL" id="CBY42745.1"/>
    </source>
</evidence>
<name>E4Z4W7_OIKDI</name>
<accession>E4Z4W7</accession>
<proteinExistence type="predicted"/>
<sequence>MKFLDLHLSVMNTFVSDDGSRGRCDGCKWVYGETALFDGRVYCRKCMSQKFPEKTAKFEATDAKFKCPELKCDADQLTYAEFNIGTCCEQASLWTGDNCKFERLEIVSKIHKEARIEESKAELKVETDEKKVKICQEALENAEKELENAEKNAKESNDELEKKKKWRKTVQKRFLFVAKIAAEEDNSDLANESADESCKVCFEKFGEDDRQKAAIFPCGHQAFFRKSVLLAELTSLTTKSSNFFPEASSCLRNTSPIQYR</sequence>